<evidence type="ECO:0000313" key="7">
    <source>
        <dbReference type="EMBL" id="SFU51463.1"/>
    </source>
</evidence>
<sequence length="397" mass="44413">MRYNFDEPIERRGTASSKWDGLKDRYGVADAIPMWVADMDFKSPPEVVEALRRRVEHGVFGYTVRPDSYLEAIAGWQKARHGWSVDPAWICHAPGVVPAIGFLIDALTEPGDRVIVQPPVYYPFYRLLRQRDRQIVYNPLRCVNGRYEMDYDDLEARLAEGAKMLLLCSPHNPVGRVWSADELRRLGALCQRYGVLVVADEIHGDLVYRPHVHTPYASLGEAFAAQSVTCVAPSKTFNLAGLHTASVIIPNPELRRRYQEVIARAAVGSVNVFGLTATEAAYREGGPWLEALLSYLEGNLDLLTSFVAERMPELKVIRPEGTYLAWIDCRGLGISDPQALQAFWLREAKVAFDQGYIFGPGGEGFVRINVGCPRVQLKACLERMADAVERHRAAGRA</sequence>
<protein>
    <recommendedName>
        <fullName evidence="2">cysteine-S-conjugate beta-lyase</fullName>
        <ecNumber evidence="2">4.4.1.13</ecNumber>
    </recommendedName>
</protein>
<dbReference type="eggNOG" id="COG1168">
    <property type="taxonomic scope" value="Bacteria"/>
</dbReference>
<dbReference type="InterPro" id="IPR015424">
    <property type="entry name" value="PyrdxlP-dep_Trfase"/>
</dbReference>
<accession>A0A1I7GSM9</accession>
<proteinExistence type="inferred from homology"/>
<dbReference type="InterPro" id="IPR015421">
    <property type="entry name" value="PyrdxlP-dep_Trfase_major"/>
</dbReference>
<dbReference type="Proteomes" id="UP000183508">
    <property type="component" value="Unassembled WGS sequence"/>
</dbReference>
<keyword evidence="4 7" id="KW-0456">Lyase</keyword>
<dbReference type="InterPro" id="IPR027619">
    <property type="entry name" value="C-S_lyase_PatB-like"/>
</dbReference>
<dbReference type="Pfam" id="PF00155">
    <property type="entry name" value="Aminotran_1_2"/>
    <property type="match status" value="1"/>
</dbReference>
<comment type="similarity">
    <text evidence="5">Belongs to the class-II pyridoxal-phosphate-dependent aminotransferase family. MalY/PatB cystathionine beta-lyase subfamily.</text>
</comment>
<keyword evidence="8" id="KW-1185">Reference proteome</keyword>
<name>A0A1I7GSM9_9BACL</name>
<gene>
    <name evidence="7" type="ORF">SAMN05421543_10338</name>
</gene>
<dbReference type="PANTHER" id="PTHR43525:SF1">
    <property type="entry name" value="PROTEIN MALY"/>
    <property type="match status" value="1"/>
</dbReference>
<dbReference type="EMBL" id="FPBV01000003">
    <property type="protein sequence ID" value="SFU51463.1"/>
    <property type="molecule type" value="Genomic_DNA"/>
</dbReference>
<dbReference type="EC" id="4.4.1.13" evidence="2"/>
<comment type="cofactor">
    <cofactor evidence="1">
        <name>pyridoxal 5'-phosphate</name>
        <dbReference type="ChEBI" id="CHEBI:597326"/>
    </cofactor>
</comment>
<dbReference type="GO" id="GO:0047804">
    <property type="term" value="F:cysteine-S-conjugate beta-lyase activity"/>
    <property type="evidence" value="ECO:0007669"/>
    <property type="project" value="UniProtKB-EC"/>
</dbReference>
<dbReference type="AlphaFoldDB" id="A0A1I7GSM9"/>
<evidence type="ECO:0000259" key="6">
    <source>
        <dbReference type="Pfam" id="PF00155"/>
    </source>
</evidence>
<dbReference type="OrthoDB" id="9802328at2"/>
<evidence type="ECO:0000256" key="4">
    <source>
        <dbReference type="ARBA" id="ARBA00023239"/>
    </source>
</evidence>
<organism evidence="7 8">
    <name type="scientific">Alicyclobacillus macrosporangiidus</name>
    <dbReference type="NCBI Taxonomy" id="392015"/>
    <lineage>
        <taxon>Bacteria</taxon>
        <taxon>Bacillati</taxon>
        <taxon>Bacillota</taxon>
        <taxon>Bacilli</taxon>
        <taxon>Bacillales</taxon>
        <taxon>Alicyclobacillaceae</taxon>
        <taxon>Alicyclobacillus</taxon>
    </lineage>
</organism>
<dbReference type="Gene3D" id="3.40.640.10">
    <property type="entry name" value="Type I PLP-dependent aspartate aminotransferase-like (Major domain)"/>
    <property type="match status" value="1"/>
</dbReference>
<dbReference type="GO" id="GO:0030170">
    <property type="term" value="F:pyridoxal phosphate binding"/>
    <property type="evidence" value="ECO:0007669"/>
    <property type="project" value="InterPro"/>
</dbReference>
<reference evidence="8" key="1">
    <citation type="submission" date="2016-10" db="EMBL/GenBank/DDBJ databases">
        <authorList>
            <person name="Varghese N."/>
        </authorList>
    </citation>
    <scope>NUCLEOTIDE SEQUENCE [LARGE SCALE GENOMIC DNA]</scope>
    <source>
        <strain evidence="8">DSM 17980</strain>
    </source>
</reference>
<dbReference type="RefSeq" id="WP_074949825.1">
    <property type="nucleotide sequence ID" value="NZ_FPBV01000003.1"/>
</dbReference>
<dbReference type="Gene3D" id="3.90.1150.10">
    <property type="entry name" value="Aspartate Aminotransferase, domain 1"/>
    <property type="match status" value="1"/>
</dbReference>
<dbReference type="NCBIfam" id="TIGR04350">
    <property type="entry name" value="C_S_lyase_PatB"/>
    <property type="match status" value="1"/>
</dbReference>
<dbReference type="InterPro" id="IPR015422">
    <property type="entry name" value="PyrdxlP-dep_Trfase_small"/>
</dbReference>
<evidence type="ECO:0000256" key="3">
    <source>
        <dbReference type="ARBA" id="ARBA00022898"/>
    </source>
</evidence>
<dbReference type="PANTHER" id="PTHR43525">
    <property type="entry name" value="PROTEIN MALY"/>
    <property type="match status" value="1"/>
</dbReference>
<evidence type="ECO:0000256" key="1">
    <source>
        <dbReference type="ARBA" id="ARBA00001933"/>
    </source>
</evidence>
<evidence type="ECO:0000313" key="8">
    <source>
        <dbReference type="Proteomes" id="UP000183508"/>
    </source>
</evidence>
<keyword evidence="3" id="KW-0663">Pyridoxal phosphate</keyword>
<dbReference type="STRING" id="392015.SAMN05421543_10338"/>
<dbReference type="InterPro" id="IPR004839">
    <property type="entry name" value="Aminotransferase_I/II_large"/>
</dbReference>
<evidence type="ECO:0000256" key="5">
    <source>
        <dbReference type="ARBA" id="ARBA00037974"/>
    </source>
</evidence>
<dbReference type="CDD" id="cd00609">
    <property type="entry name" value="AAT_like"/>
    <property type="match status" value="1"/>
</dbReference>
<feature type="domain" description="Aminotransferase class I/classII large" evidence="6">
    <location>
        <begin position="38"/>
        <end position="383"/>
    </location>
</feature>
<dbReference type="InterPro" id="IPR051798">
    <property type="entry name" value="Class-II_PLP-Dep_Aminotrans"/>
</dbReference>
<evidence type="ECO:0000256" key="2">
    <source>
        <dbReference type="ARBA" id="ARBA00012224"/>
    </source>
</evidence>
<dbReference type="SUPFAM" id="SSF53383">
    <property type="entry name" value="PLP-dependent transferases"/>
    <property type="match status" value="1"/>
</dbReference>